<organism evidence="1 2">
    <name type="scientific">Eumeta variegata</name>
    <name type="common">Bagworm moth</name>
    <name type="synonym">Eumeta japonica</name>
    <dbReference type="NCBI Taxonomy" id="151549"/>
    <lineage>
        <taxon>Eukaryota</taxon>
        <taxon>Metazoa</taxon>
        <taxon>Ecdysozoa</taxon>
        <taxon>Arthropoda</taxon>
        <taxon>Hexapoda</taxon>
        <taxon>Insecta</taxon>
        <taxon>Pterygota</taxon>
        <taxon>Neoptera</taxon>
        <taxon>Endopterygota</taxon>
        <taxon>Lepidoptera</taxon>
        <taxon>Glossata</taxon>
        <taxon>Ditrysia</taxon>
        <taxon>Tineoidea</taxon>
        <taxon>Psychidae</taxon>
        <taxon>Oiketicinae</taxon>
        <taxon>Eumeta</taxon>
    </lineage>
</organism>
<name>A0A4C1UUU8_EUMVA</name>
<dbReference type="AlphaFoldDB" id="A0A4C1UUU8"/>
<dbReference type="EMBL" id="BGZK01000224">
    <property type="protein sequence ID" value="GBP29756.1"/>
    <property type="molecule type" value="Genomic_DNA"/>
</dbReference>
<keyword evidence="2" id="KW-1185">Reference proteome</keyword>
<evidence type="ECO:0000313" key="1">
    <source>
        <dbReference type="EMBL" id="GBP29756.1"/>
    </source>
</evidence>
<reference evidence="1 2" key="1">
    <citation type="journal article" date="2019" name="Commun. Biol.">
        <title>The bagworm genome reveals a unique fibroin gene that provides high tensile strength.</title>
        <authorList>
            <person name="Kono N."/>
            <person name="Nakamura H."/>
            <person name="Ohtoshi R."/>
            <person name="Tomita M."/>
            <person name="Numata K."/>
            <person name="Arakawa K."/>
        </authorList>
    </citation>
    <scope>NUCLEOTIDE SEQUENCE [LARGE SCALE GENOMIC DNA]</scope>
</reference>
<dbReference type="OrthoDB" id="425681at2759"/>
<comment type="caution">
    <text evidence="1">The sequence shown here is derived from an EMBL/GenBank/DDBJ whole genome shotgun (WGS) entry which is preliminary data.</text>
</comment>
<evidence type="ECO:0000313" key="2">
    <source>
        <dbReference type="Proteomes" id="UP000299102"/>
    </source>
</evidence>
<dbReference type="Proteomes" id="UP000299102">
    <property type="component" value="Unassembled WGS sequence"/>
</dbReference>
<gene>
    <name evidence="1" type="ORF">EVAR_94596_1</name>
</gene>
<accession>A0A4C1UUU8</accession>
<protein>
    <submittedName>
        <fullName evidence="1">Uncharacterized protein</fullName>
    </submittedName>
</protein>
<proteinExistence type="predicted"/>
<sequence>MDPKADKYVNGINERMKADRQNKFVQRMEDKYDGTVGGPRTSYYRSGLKHIKEALNFEHPTGASGGSRGMQSSSITCTALPLILYWSLSMLDLAYPLARRLDSLMSTINLNREDWETRCRNSDVRERCGVKEDVVTGGERGVWRWSGLWRGSEPRVECTKDTMKVTVPMDGDRKLTYLDQMRGISMKLGTLIFRMITLDKFKDEPDRPVSLEVTAK</sequence>